<dbReference type="EMBL" id="CP014135">
    <property type="protein sequence ID" value="AMB88153.1"/>
    <property type="molecule type" value="Genomic_DNA"/>
</dbReference>
<evidence type="ECO:0000313" key="5">
    <source>
        <dbReference type="Proteomes" id="UP000063229"/>
    </source>
</evidence>
<evidence type="ECO:0000256" key="2">
    <source>
        <dbReference type="ARBA" id="ARBA00022448"/>
    </source>
</evidence>
<sequence>MKFMNLALLATSVLMLGTAQAETLKLTHQWPQGDGRDKGARQFADEVVKRDPSFKFRIYPGASLISNPIKQIDALAGGSIDLAIFPLIYGVGKAPEFSITILPGAVSSVQDAMRFKGTDYETQLQAVAEKQGFHILTWWWTEGGIANRIRPTTTPQTVQGLKFRGADRTVDTVLEKAGASVYAMPSTELYNAMQSGVLDGLMTSFETLMSMRLYEQVKYATLGGDYTIFVVFQPLVISTRAWNALTLEQKKIFEQAADATLADFNADQDKIKAEVVARFKAAKVDVRQMSKDEYDQWLTLAKNTAWPAYASISPQAKRLLEAVEQLSQTAQK</sequence>
<dbReference type="InterPro" id="IPR018389">
    <property type="entry name" value="DctP_fam"/>
</dbReference>
<keyword evidence="2" id="KW-0813">Transport</keyword>
<reference evidence="4 5" key="1">
    <citation type="submission" date="2016-01" db="EMBL/GenBank/DDBJ databases">
        <authorList>
            <person name="McClelland M."/>
            <person name="Jain A."/>
            <person name="Saraogi P."/>
            <person name="Mendelson R."/>
            <person name="Westerman R."/>
            <person name="SanMiguel P."/>
            <person name="Csonka L."/>
        </authorList>
    </citation>
    <scope>NUCLEOTIDE SEQUENCE [LARGE SCALE GENOMIC DNA]</scope>
    <source>
        <strain evidence="4 5">NCPPB 2472</strain>
    </source>
</reference>
<dbReference type="Proteomes" id="UP000063229">
    <property type="component" value="Chromosome"/>
</dbReference>
<dbReference type="Gene3D" id="3.40.190.170">
    <property type="entry name" value="Bacterial extracellular solute-binding protein, family 7"/>
    <property type="match status" value="1"/>
</dbReference>
<dbReference type="KEGG" id="pagb:AWM79_23900"/>
<comment type="similarity">
    <text evidence="1">Belongs to the bacterial solute-binding protein 7 family.</text>
</comment>
<dbReference type="NCBIfam" id="NF037995">
    <property type="entry name" value="TRAP_S1"/>
    <property type="match status" value="1"/>
</dbReference>
<accession>A0A0X1T8A8</accession>
<evidence type="ECO:0000256" key="3">
    <source>
        <dbReference type="ARBA" id="ARBA00022729"/>
    </source>
</evidence>
<organism evidence="4 5">
    <name type="scientific">Pseudomonas agarici</name>
    <dbReference type="NCBI Taxonomy" id="46677"/>
    <lineage>
        <taxon>Bacteria</taxon>
        <taxon>Pseudomonadati</taxon>
        <taxon>Pseudomonadota</taxon>
        <taxon>Gammaproteobacteria</taxon>
        <taxon>Pseudomonadales</taxon>
        <taxon>Pseudomonadaceae</taxon>
        <taxon>Pseudomonas</taxon>
    </lineage>
</organism>
<dbReference type="PANTHER" id="PTHR33376">
    <property type="match status" value="1"/>
</dbReference>
<proteinExistence type="inferred from homology"/>
<name>A0A0X1T8A8_PSEAA</name>
<dbReference type="AlphaFoldDB" id="A0A0X1T8A8"/>
<keyword evidence="5" id="KW-1185">Reference proteome</keyword>
<evidence type="ECO:0000313" key="4">
    <source>
        <dbReference type="EMBL" id="AMB88153.1"/>
    </source>
</evidence>
<protein>
    <recommendedName>
        <fullName evidence="6">ABC transporter substrate-binding protein</fullName>
    </recommendedName>
</protein>
<keyword evidence="3" id="KW-0732">Signal</keyword>
<evidence type="ECO:0008006" key="6">
    <source>
        <dbReference type="Google" id="ProtNLM"/>
    </source>
</evidence>
<evidence type="ECO:0000256" key="1">
    <source>
        <dbReference type="ARBA" id="ARBA00009023"/>
    </source>
</evidence>
<dbReference type="PANTHER" id="PTHR33376:SF7">
    <property type="entry name" value="C4-DICARBOXYLATE-BINDING PROTEIN DCTB"/>
    <property type="match status" value="1"/>
</dbReference>
<dbReference type="GO" id="GO:0055085">
    <property type="term" value="P:transmembrane transport"/>
    <property type="evidence" value="ECO:0007669"/>
    <property type="project" value="InterPro"/>
</dbReference>
<dbReference type="STRING" id="46677.AWM79_23900"/>
<dbReference type="InterPro" id="IPR038404">
    <property type="entry name" value="TRAP_DctP_sf"/>
</dbReference>
<dbReference type="Pfam" id="PF03480">
    <property type="entry name" value="DctP"/>
    <property type="match status" value="1"/>
</dbReference>
<dbReference type="RefSeq" id="WP_060783901.1">
    <property type="nucleotide sequence ID" value="NZ_JACAQF010000034.1"/>
</dbReference>
<gene>
    <name evidence="4" type="ORF">AWM79_23900</name>
</gene>
<dbReference type="GO" id="GO:0015740">
    <property type="term" value="P:C4-dicarboxylate transport"/>
    <property type="evidence" value="ECO:0007669"/>
    <property type="project" value="TreeGrafter"/>
</dbReference>